<protein>
    <recommendedName>
        <fullName evidence="2">PiggyBac transposable element-derived protein domain-containing protein</fullName>
    </recommendedName>
</protein>
<feature type="region of interest" description="Disordered" evidence="1">
    <location>
        <begin position="285"/>
        <end position="304"/>
    </location>
</feature>
<dbReference type="Pfam" id="PF13843">
    <property type="entry name" value="DDE_Tnp_1_7"/>
    <property type="match status" value="1"/>
</dbReference>
<feature type="compositionally biased region" description="Polar residues" evidence="1">
    <location>
        <begin position="174"/>
        <end position="186"/>
    </location>
</feature>
<feature type="compositionally biased region" description="Acidic residues" evidence="1">
    <location>
        <begin position="258"/>
        <end position="276"/>
    </location>
</feature>
<reference evidence="3" key="1">
    <citation type="submission" date="2020-06" db="EMBL/GenBank/DDBJ databases">
        <authorList>
            <consortium name="Plant Systems Biology data submission"/>
        </authorList>
    </citation>
    <scope>NUCLEOTIDE SEQUENCE</scope>
    <source>
        <strain evidence="3">D6</strain>
    </source>
</reference>
<accession>A0A9N8HXJ1</accession>
<dbReference type="PANTHER" id="PTHR46599:SF3">
    <property type="entry name" value="PIGGYBAC TRANSPOSABLE ELEMENT-DERIVED PROTEIN 4"/>
    <property type="match status" value="1"/>
</dbReference>
<feature type="compositionally biased region" description="Basic and acidic residues" evidence="1">
    <location>
        <begin position="796"/>
        <end position="816"/>
    </location>
</feature>
<dbReference type="PANTHER" id="PTHR46599">
    <property type="entry name" value="PIGGYBAC TRANSPOSABLE ELEMENT-DERIVED PROTEIN 4"/>
    <property type="match status" value="1"/>
</dbReference>
<feature type="region of interest" description="Disordered" evidence="1">
    <location>
        <begin position="34"/>
        <end position="78"/>
    </location>
</feature>
<feature type="compositionally biased region" description="Acidic residues" evidence="1">
    <location>
        <begin position="46"/>
        <end position="57"/>
    </location>
</feature>
<dbReference type="EMBL" id="CAICTM010001815">
    <property type="protein sequence ID" value="CAB9526363.1"/>
    <property type="molecule type" value="Genomic_DNA"/>
</dbReference>
<dbReference type="AlphaFoldDB" id="A0A9N8HXJ1"/>
<evidence type="ECO:0000259" key="2">
    <source>
        <dbReference type="Pfam" id="PF13843"/>
    </source>
</evidence>
<dbReference type="OrthoDB" id="123873at2759"/>
<evidence type="ECO:0000256" key="1">
    <source>
        <dbReference type="SAM" id="MobiDB-lite"/>
    </source>
</evidence>
<sequence>MTSEEDMPPLLGEDSLLDDDALVSIVTEVLDLSQLPTGSARPVGDGSEDGNEAEPEQSQEQPNDSQVSTQTKATSRKRRERFAYKGKSFKASSDLFLNAIHKEAFEAKYPDDVEIVGTVIQCPYNSNGMNYGFKWTTHGTDVDSTWTLPQLKSNPELKGRLKSLIVAYEQEQKLLSSTQESSPTDQSTEEPSHSTSTGSKVGRKKKKNGGTNETPSAEPTDEERARAYAALKTACSGGGTTQTQSGKERRRSRRRDDNDDDESDTDDGAELNEYDDSFAVAANENVDSDDSGDEYENQATDATSIQKEDSFGKFVQRLLWKFEDVEPGDIPYEESKPLLQGKDAETTLRKGVADRWSSPFECFQQLGCSREFVALLAQHSNDYAKKSIFADSGPNRRLHGAVWKDITTQEMHVFLGIMLKISLMPIDMGGYPAYFREKDKLVNYSNREKPMRIKNTKGWAQDYMSLIRFKQIRSAFHPECKSMAGEGGDKCYQLRRCINAVNLSSKSTFDAGCWCSFDEGGVACRSRFCPCRQYNKDKPDKFRVDFFILACSRTYAVLHIDVYQGRNAANINIDPSIHDLPTTQKATMNAVMAAFGTETRGARHLALDNRYQCPELAVLLLTKCNIYSTGTCRRRRVGWDKVIMDLEKSDGRGTYKISADKQNRLLEMQWVDNKVVSMVTSRNDTTIGKVKRQIGSIKKTLDCPKAIMGYQATMFGIDKGDQIRDHFGGFSTKAHFKKWYKKIFLALLDCMLLNALVAWNLSVDEDRLKIRNRLLRHEFMMTVAESLLEYDEPDDIPEKESGVSKKDPMADHRPLEVPKGTGRPKCIVCRLECGNFFGNLISEAGIKRNVSVCSICKVPAHNCVPADSPRKIHRLPQFKGKTCFEIAHTPDGLSMWPIRNDLDHKQGPRSHSRTCRVWQLVREMHGLPMKEQRKRKRTEATKTAEEGSVPRAAANNNKSDSEDEDLYS</sequence>
<dbReference type="InterPro" id="IPR029526">
    <property type="entry name" value="PGBD"/>
</dbReference>
<evidence type="ECO:0000313" key="3">
    <source>
        <dbReference type="EMBL" id="CAB9526363.1"/>
    </source>
</evidence>
<gene>
    <name evidence="3" type="ORF">SEMRO_1817_G299490.1</name>
</gene>
<organism evidence="3 4">
    <name type="scientific">Seminavis robusta</name>
    <dbReference type="NCBI Taxonomy" id="568900"/>
    <lineage>
        <taxon>Eukaryota</taxon>
        <taxon>Sar</taxon>
        <taxon>Stramenopiles</taxon>
        <taxon>Ochrophyta</taxon>
        <taxon>Bacillariophyta</taxon>
        <taxon>Bacillariophyceae</taxon>
        <taxon>Bacillariophycidae</taxon>
        <taxon>Naviculales</taxon>
        <taxon>Naviculaceae</taxon>
        <taxon>Seminavis</taxon>
    </lineage>
</organism>
<keyword evidence="4" id="KW-1185">Reference proteome</keyword>
<proteinExistence type="predicted"/>
<feature type="region of interest" description="Disordered" evidence="1">
    <location>
        <begin position="926"/>
        <end position="968"/>
    </location>
</feature>
<dbReference type="Proteomes" id="UP001153069">
    <property type="component" value="Unassembled WGS sequence"/>
</dbReference>
<name>A0A9N8HXJ1_9STRA</name>
<feature type="compositionally biased region" description="Acidic residues" evidence="1">
    <location>
        <begin position="286"/>
        <end position="296"/>
    </location>
</feature>
<feature type="region of interest" description="Disordered" evidence="1">
    <location>
        <begin position="794"/>
        <end position="816"/>
    </location>
</feature>
<feature type="domain" description="PiggyBac transposable element-derived protein" evidence="2">
    <location>
        <begin position="358"/>
        <end position="755"/>
    </location>
</feature>
<comment type="caution">
    <text evidence="3">The sequence shown here is derived from an EMBL/GenBank/DDBJ whole genome shotgun (WGS) entry which is preliminary data.</text>
</comment>
<feature type="compositionally biased region" description="Polar residues" evidence="1">
    <location>
        <begin position="58"/>
        <end position="73"/>
    </location>
</feature>
<feature type="region of interest" description="Disordered" evidence="1">
    <location>
        <begin position="174"/>
        <end position="277"/>
    </location>
</feature>
<evidence type="ECO:0000313" key="4">
    <source>
        <dbReference type="Proteomes" id="UP001153069"/>
    </source>
</evidence>